<evidence type="ECO:0000313" key="1">
    <source>
        <dbReference type="EMBL" id="RCI05034.1"/>
    </source>
</evidence>
<name>A0A367KS51_RHIST</name>
<gene>
    <name evidence="1" type="ORF">CU098_013365</name>
</gene>
<reference evidence="1 2" key="1">
    <citation type="journal article" date="2018" name="G3 (Bethesda)">
        <title>Phylogenetic and Phylogenomic Definition of Rhizopus Species.</title>
        <authorList>
            <person name="Gryganskyi A.P."/>
            <person name="Golan J."/>
            <person name="Dolatabadi S."/>
            <person name="Mondo S."/>
            <person name="Robb S."/>
            <person name="Idnurm A."/>
            <person name="Muszewska A."/>
            <person name="Steczkiewicz K."/>
            <person name="Masonjones S."/>
            <person name="Liao H.L."/>
            <person name="Gajdeczka M.T."/>
            <person name="Anike F."/>
            <person name="Vuek A."/>
            <person name="Anishchenko I.M."/>
            <person name="Voigt K."/>
            <person name="de Hoog G.S."/>
            <person name="Smith M.E."/>
            <person name="Heitman J."/>
            <person name="Vilgalys R."/>
            <person name="Stajich J.E."/>
        </authorList>
    </citation>
    <scope>NUCLEOTIDE SEQUENCE [LARGE SCALE GENOMIC DNA]</scope>
    <source>
        <strain evidence="1 2">LSU 92-RS-03</strain>
    </source>
</reference>
<keyword evidence="2" id="KW-1185">Reference proteome</keyword>
<dbReference type="Proteomes" id="UP000253551">
    <property type="component" value="Unassembled WGS sequence"/>
</dbReference>
<evidence type="ECO:0000313" key="2">
    <source>
        <dbReference type="Proteomes" id="UP000253551"/>
    </source>
</evidence>
<organism evidence="1 2">
    <name type="scientific">Rhizopus stolonifer</name>
    <name type="common">Rhizopus nigricans</name>
    <dbReference type="NCBI Taxonomy" id="4846"/>
    <lineage>
        <taxon>Eukaryota</taxon>
        <taxon>Fungi</taxon>
        <taxon>Fungi incertae sedis</taxon>
        <taxon>Mucoromycota</taxon>
        <taxon>Mucoromycotina</taxon>
        <taxon>Mucoromycetes</taxon>
        <taxon>Mucorales</taxon>
        <taxon>Mucorineae</taxon>
        <taxon>Rhizopodaceae</taxon>
        <taxon>Rhizopus</taxon>
    </lineage>
</organism>
<proteinExistence type="predicted"/>
<sequence>MSRSVDILASQMTLSPEKNFDRLLEWFKNQIKEEDFTFIEREFEDLERHSLLHHLPPLEHRRDYPPGEPP</sequence>
<accession>A0A367KS51</accession>
<dbReference type="AlphaFoldDB" id="A0A367KS51"/>
<comment type="caution">
    <text evidence="1">The sequence shown here is derived from an EMBL/GenBank/DDBJ whole genome shotgun (WGS) entry which is preliminary data.</text>
</comment>
<protein>
    <submittedName>
        <fullName evidence="1">Uncharacterized protein</fullName>
    </submittedName>
</protein>
<dbReference type="EMBL" id="PJQM01000501">
    <property type="protein sequence ID" value="RCI05034.1"/>
    <property type="molecule type" value="Genomic_DNA"/>
</dbReference>